<name>A0A399SQI5_9BACT</name>
<comment type="pathway">
    <text evidence="1">Lipid metabolism.</text>
</comment>
<dbReference type="GO" id="GO:0006654">
    <property type="term" value="P:phosphatidic acid biosynthetic process"/>
    <property type="evidence" value="ECO:0007669"/>
    <property type="project" value="TreeGrafter"/>
</dbReference>
<keyword evidence="3" id="KW-0012">Acyltransferase</keyword>
<sequence length="205" mass="24299">MIRASHHSILFPFFRNYVLWKMKRSLARTEIIGNVQDKGKAVLWIANHMSWWDGIWVLSLNGKTFRRKFHFMMLEEQLQKNWFFQFTGGFSVKKGTRSVLQSLNYAAELLQNPQNMVLMFPQGEIQSMHQRKFSFEKGIEKILQKAPKEVQVIFHVNFVDYLSQSKPTLFQYLTEYKGGTSHYEMEEAYNRFYRECLTAQSAKSS</sequence>
<keyword evidence="2" id="KW-0808">Transferase</keyword>
<dbReference type="GO" id="GO:0003841">
    <property type="term" value="F:1-acylglycerol-3-phosphate O-acyltransferase activity"/>
    <property type="evidence" value="ECO:0007669"/>
    <property type="project" value="TreeGrafter"/>
</dbReference>
<dbReference type="PANTHER" id="PTHR10434">
    <property type="entry name" value="1-ACYL-SN-GLYCEROL-3-PHOSPHATE ACYLTRANSFERASE"/>
    <property type="match status" value="1"/>
</dbReference>
<proteinExistence type="predicted"/>
<dbReference type="AlphaFoldDB" id="A0A399SQI5"/>
<accession>A0A399SQI5</accession>
<evidence type="ECO:0000313" key="5">
    <source>
        <dbReference type="EMBL" id="RIJ45628.1"/>
    </source>
</evidence>
<protein>
    <recommendedName>
        <fullName evidence="4">Phospholipid/glycerol acyltransferase domain-containing protein</fullName>
    </recommendedName>
</protein>
<dbReference type="PANTHER" id="PTHR10434:SF11">
    <property type="entry name" value="1-ACYL-SN-GLYCEROL-3-PHOSPHATE ACYLTRANSFERASE"/>
    <property type="match status" value="1"/>
</dbReference>
<dbReference type="EMBL" id="QWGR01000022">
    <property type="protein sequence ID" value="RIJ45628.1"/>
    <property type="molecule type" value="Genomic_DNA"/>
</dbReference>
<dbReference type="RefSeq" id="WP_119440223.1">
    <property type="nucleotide sequence ID" value="NZ_QWGR01000022.1"/>
</dbReference>
<dbReference type="SMART" id="SM00563">
    <property type="entry name" value="PlsC"/>
    <property type="match status" value="1"/>
</dbReference>
<reference evidence="5 6" key="1">
    <citation type="submission" date="2018-08" db="EMBL/GenBank/DDBJ databases">
        <title>Pallidiluteibacterium maritimus gen. nov., sp. nov., isolated from coastal sediment.</title>
        <authorList>
            <person name="Zhou L.Y."/>
        </authorList>
    </citation>
    <scope>NUCLEOTIDE SEQUENCE [LARGE SCALE GENOMIC DNA]</scope>
    <source>
        <strain evidence="5 6">XSD2</strain>
    </source>
</reference>
<dbReference type="Proteomes" id="UP000265926">
    <property type="component" value="Unassembled WGS sequence"/>
</dbReference>
<organism evidence="5 6">
    <name type="scientific">Maribellus luteus</name>
    <dbReference type="NCBI Taxonomy" id="2305463"/>
    <lineage>
        <taxon>Bacteria</taxon>
        <taxon>Pseudomonadati</taxon>
        <taxon>Bacteroidota</taxon>
        <taxon>Bacteroidia</taxon>
        <taxon>Marinilabiliales</taxon>
        <taxon>Prolixibacteraceae</taxon>
        <taxon>Maribellus</taxon>
    </lineage>
</organism>
<dbReference type="SUPFAM" id="SSF69593">
    <property type="entry name" value="Glycerol-3-phosphate (1)-acyltransferase"/>
    <property type="match status" value="1"/>
</dbReference>
<dbReference type="InterPro" id="IPR002123">
    <property type="entry name" value="Plipid/glycerol_acylTrfase"/>
</dbReference>
<dbReference type="CDD" id="cd06551">
    <property type="entry name" value="LPLAT"/>
    <property type="match status" value="1"/>
</dbReference>
<evidence type="ECO:0000256" key="3">
    <source>
        <dbReference type="ARBA" id="ARBA00023315"/>
    </source>
</evidence>
<dbReference type="OrthoDB" id="152799at2"/>
<keyword evidence="6" id="KW-1185">Reference proteome</keyword>
<gene>
    <name evidence="5" type="ORF">D1614_22320</name>
</gene>
<evidence type="ECO:0000256" key="2">
    <source>
        <dbReference type="ARBA" id="ARBA00022679"/>
    </source>
</evidence>
<evidence type="ECO:0000259" key="4">
    <source>
        <dbReference type="SMART" id="SM00563"/>
    </source>
</evidence>
<dbReference type="Pfam" id="PF01553">
    <property type="entry name" value="Acyltransferase"/>
    <property type="match status" value="1"/>
</dbReference>
<evidence type="ECO:0000313" key="6">
    <source>
        <dbReference type="Proteomes" id="UP000265926"/>
    </source>
</evidence>
<comment type="caution">
    <text evidence="5">The sequence shown here is derived from an EMBL/GenBank/DDBJ whole genome shotgun (WGS) entry which is preliminary data.</text>
</comment>
<feature type="domain" description="Phospholipid/glycerol acyltransferase" evidence="4">
    <location>
        <begin position="42"/>
        <end position="158"/>
    </location>
</feature>
<evidence type="ECO:0000256" key="1">
    <source>
        <dbReference type="ARBA" id="ARBA00005189"/>
    </source>
</evidence>